<dbReference type="Proteomes" id="UP001066276">
    <property type="component" value="Chromosome 8"/>
</dbReference>
<sequence length="183" mass="19328">MLYCIRGDSGETHWNVTGVGACSGAPGTRHSIRTRQARPPDLRGRLEAEAPSRHPSAQGSELGASQGGRRSLTAEWLVDPYGSGPTGCGLWGPVGGAAPHRYCNNNRWRGALPCPALPPSRKSGGSGEVAEGVEWCGRSTEHGPADPPTVVVLAQQQRYHCPIAQCRIHGEPNTGQGARPQEP</sequence>
<dbReference type="AlphaFoldDB" id="A0AAV7P634"/>
<evidence type="ECO:0000313" key="2">
    <source>
        <dbReference type="EMBL" id="KAJ1120635.1"/>
    </source>
</evidence>
<feature type="region of interest" description="Disordered" evidence="1">
    <location>
        <begin position="22"/>
        <end position="69"/>
    </location>
</feature>
<accession>A0AAV7P634</accession>
<keyword evidence="3" id="KW-1185">Reference proteome</keyword>
<feature type="compositionally biased region" description="Basic and acidic residues" evidence="1">
    <location>
        <begin position="38"/>
        <end position="52"/>
    </location>
</feature>
<evidence type="ECO:0000313" key="3">
    <source>
        <dbReference type="Proteomes" id="UP001066276"/>
    </source>
</evidence>
<reference evidence="2" key="1">
    <citation type="journal article" date="2022" name="bioRxiv">
        <title>Sequencing and chromosome-scale assembly of the giantPleurodeles waltlgenome.</title>
        <authorList>
            <person name="Brown T."/>
            <person name="Elewa A."/>
            <person name="Iarovenko S."/>
            <person name="Subramanian E."/>
            <person name="Araus A.J."/>
            <person name="Petzold A."/>
            <person name="Susuki M."/>
            <person name="Suzuki K.-i.T."/>
            <person name="Hayashi T."/>
            <person name="Toyoda A."/>
            <person name="Oliveira C."/>
            <person name="Osipova E."/>
            <person name="Leigh N.D."/>
            <person name="Simon A."/>
            <person name="Yun M.H."/>
        </authorList>
    </citation>
    <scope>NUCLEOTIDE SEQUENCE</scope>
    <source>
        <strain evidence="2">20211129_DDA</strain>
        <tissue evidence="2">Liver</tissue>
    </source>
</reference>
<dbReference type="PROSITE" id="PS51257">
    <property type="entry name" value="PROKAR_LIPOPROTEIN"/>
    <property type="match status" value="1"/>
</dbReference>
<comment type="caution">
    <text evidence="2">The sequence shown here is derived from an EMBL/GenBank/DDBJ whole genome shotgun (WGS) entry which is preliminary data.</text>
</comment>
<proteinExistence type="predicted"/>
<protein>
    <submittedName>
        <fullName evidence="2">Uncharacterized protein</fullName>
    </submittedName>
</protein>
<dbReference type="EMBL" id="JANPWB010000012">
    <property type="protein sequence ID" value="KAJ1120635.1"/>
    <property type="molecule type" value="Genomic_DNA"/>
</dbReference>
<name>A0AAV7P634_PLEWA</name>
<evidence type="ECO:0000256" key="1">
    <source>
        <dbReference type="SAM" id="MobiDB-lite"/>
    </source>
</evidence>
<organism evidence="2 3">
    <name type="scientific">Pleurodeles waltl</name>
    <name type="common">Iberian ribbed newt</name>
    <dbReference type="NCBI Taxonomy" id="8319"/>
    <lineage>
        <taxon>Eukaryota</taxon>
        <taxon>Metazoa</taxon>
        <taxon>Chordata</taxon>
        <taxon>Craniata</taxon>
        <taxon>Vertebrata</taxon>
        <taxon>Euteleostomi</taxon>
        <taxon>Amphibia</taxon>
        <taxon>Batrachia</taxon>
        <taxon>Caudata</taxon>
        <taxon>Salamandroidea</taxon>
        <taxon>Salamandridae</taxon>
        <taxon>Pleurodelinae</taxon>
        <taxon>Pleurodeles</taxon>
    </lineage>
</organism>
<gene>
    <name evidence="2" type="ORF">NDU88_008797</name>
</gene>